<dbReference type="AlphaFoldDB" id="A0A2I7N803"/>
<dbReference type="PRINTS" id="PR00038">
    <property type="entry name" value="HTHLUXR"/>
</dbReference>
<evidence type="ECO:0000259" key="1">
    <source>
        <dbReference type="Pfam" id="PF00196"/>
    </source>
</evidence>
<dbReference type="InterPro" id="IPR016032">
    <property type="entry name" value="Sig_transdc_resp-reg_C-effctor"/>
</dbReference>
<dbReference type="InterPro" id="IPR036388">
    <property type="entry name" value="WH-like_DNA-bd_sf"/>
</dbReference>
<dbReference type="SUPFAM" id="SSF46894">
    <property type="entry name" value="C-terminal effector domain of the bipartite response regulators"/>
    <property type="match status" value="1"/>
</dbReference>
<dbReference type="InterPro" id="IPR000792">
    <property type="entry name" value="Tscrpt_reg_LuxR_C"/>
</dbReference>
<dbReference type="RefSeq" id="WP_102951870.1">
    <property type="nucleotide sequence ID" value="NZ_CP024847.1"/>
</dbReference>
<dbReference type="EMBL" id="CP024847">
    <property type="protein sequence ID" value="AUR52581.1"/>
    <property type="molecule type" value="Genomic_DNA"/>
</dbReference>
<dbReference type="Gene3D" id="1.10.10.10">
    <property type="entry name" value="Winged helix-like DNA-binding domain superfamily/Winged helix DNA-binding domain"/>
    <property type="match status" value="1"/>
</dbReference>
<reference evidence="3" key="1">
    <citation type="submission" date="2017-11" db="EMBL/GenBank/DDBJ databases">
        <authorList>
            <person name="Chan K.G."/>
            <person name="Lee L.S."/>
        </authorList>
    </citation>
    <scope>NUCLEOTIDE SEQUENCE [LARGE SCALE GENOMIC DNA]</scope>
    <source>
        <strain evidence="3">DSM 100970</strain>
    </source>
</reference>
<proteinExistence type="predicted"/>
<accession>A0A2I7N803</accession>
<evidence type="ECO:0000313" key="2">
    <source>
        <dbReference type="EMBL" id="AUR52581.1"/>
    </source>
</evidence>
<dbReference type="KEGG" id="nba:CUN60_09820"/>
<gene>
    <name evidence="2" type="ORF">CUN60_09820</name>
</gene>
<dbReference type="Proteomes" id="UP000236655">
    <property type="component" value="Chromosome"/>
</dbReference>
<feature type="domain" description="HTH luxR-type" evidence="1">
    <location>
        <begin position="155"/>
        <end position="202"/>
    </location>
</feature>
<name>A0A2I7N803_9NEIS</name>
<organism evidence="2 3">
    <name type="scientific">Aquella oligotrophica</name>
    <dbReference type="NCBI Taxonomy" id="2067065"/>
    <lineage>
        <taxon>Bacteria</taxon>
        <taxon>Pseudomonadati</taxon>
        <taxon>Pseudomonadota</taxon>
        <taxon>Betaproteobacteria</taxon>
        <taxon>Neisseriales</taxon>
        <taxon>Neisseriaceae</taxon>
        <taxon>Aquella</taxon>
    </lineage>
</organism>
<sequence length="235" mass="26694">MNSFLEKIVVPYYQAQSANLGNFILYDSNRLAILASDSVLTKLKFKTQTDISGKKFNDFNHIKPQFIIELEKIFDDCLGQKKPVNFVGIGGQITPPNKHYHELIFQSYEPVLDDNGAAIAILAKKLPIIKTNLFNLFFPEYASPTELFDKDLSEKLSSREFEIVYLLSNGLSQYDIARKLKISRSTVLKTLTEKIMPKFNLTRANSSKLIYLAILAGFHGKIPKTLIDEQLIILD</sequence>
<dbReference type="Pfam" id="PF00196">
    <property type="entry name" value="GerE"/>
    <property type="match status" value="1"/>
</dbReference>
<dbReference type="GO" id="GO:0003677">
    <property type="term" value="F:DNA binding"/>
    <property type="evidence" value="ECO:0007669"/>
    <property type="project" value="InterPro"/>
</dbReference>
<evidence type="ECO:0000313" key="3">
    <source>
        <dbReference type="Proteomes" id="UP000236655"/>
    </source>
</evidence>
<dbReference type="GO" id="GO:0006355">
    <property type="term" value="P:regulation of DNA-templated transcription"/>
    <property type="evidence" value="ECO:0007669"/>
    <property type="project" value="InterPro"/>
</dbReference>
<keyword evidence="3" id="KW-1185">Reference proteome</keyword>
<dbReference type="OrthoDB" id="9782896at2"/>
<protein>
    <recommendedName>
        <fullName evidence="1">HTH luxR-type domain-containing protein</fullName>
    </recommendedName>
</protein>